<dbReference type="Pfam" id="PF01532">
    <property type="entry name" value="Glyco_hydro_47"/>
    <property type="match status" value="1"/>
</dbReference>
<comment type="caution">
    <text evidence="2">The sequence shown here is derived from an EMBL/GenBank/DDBJ whole genome shotgun (WGS) entry which is preliminary data.</text>
</comment>
<organism evidence="2 3">
    <name type="scientific">Cinchona calisaya</name>
    <dbReference type="NCBI Taxonomy" id="153742"/>
    <lineage>
        <taxon>Eukaryota</taxon>
        <taxon>Viridiplantae</taxon>
        <taxon>Streptophyta</taxon>
        <taxon>Embryophyta</taxon>
        <taxon>Tracheophyta</taxon>
        <taxon>Spermatophyta</taxon>
        <taxon>Magnoliopsida</taxon>
        <taxon>eudicotyledons</taxon>
        <taxon>Gunneridae</taxon>
        <taxon>Pentapetalae</taxon>
        <taxon>asterids</taxon>
        <taxon>lamiids</taxon>
        <taxon>Gentianales</taxon>
        <taxon>Rubiaceae</taxon>
        <taxon>Cinchonoideae</taxon>
        <taxon>Cinchoneae</taxon>
        <taxon>Cinchona</taxon>
    </lineage>
</organism>
<dbReference type="GO" id="GO:0012505">
    <property type="term" value="C:endomembrane system"/>
    <property type="evidence" value="ECO:0007669"/>
    <property type="project" value="UniProtKB-ARBA"/>
</dbReference>
<comment type="similarity">
    <text evidence="1">Belongs to the glycosyl hydrolase 47 family.</text>
</comment>
<name>A0ABD2ZTF3_9GENT</name>
<evidence type="ECO:0000256" key="1">
    <source>
        <dbReference type="ARBA" id="ARBA00007658"/>
    </source>
</evidence>
<dbReference type="InterPro" id="IPR036026">
    <property type="entry name" value="Seven-hairpin_glycosidases"/>
</dbReference>
<dbReference type="PANTHER" id="PTHR46929:SF23">
    <property type="entry name" value="L10-INTERACTING MYB DOMAIN-CONTAINING PROTEIN-LIKE"/>
    <property type="match status" value="1"/>
</dbReference>
<evidence type="ECO:0000313" key="2">
    <source>
        <dbReference type="EMBL" id="KAL3522702.1"/>
    </source>
</evidence>
<dbReference type="PANTHER" id="PTHR46929">
    <property type="entry name" value="EXPRESSED PROTEIN"/>
    <property type="match status" value="1"/>
</dbReference>
<evidence type="ECO:0000313" key="3">
    <source>
        <dbReference type="Proteomes" id="UP001630127"/>
    </source>
</evidence>
<dbReference type="Proteomes" id="UP001630127">
    <property type="component" value="Unassembled WGS sequence"/>
</dbReference>
<dbReference type="InterPro" id="IPR001382">
    <property type="entry name" value="Glyco_hydro_47"/>
</dbReference>
<dbReference type="Gene3D" id="1.50.10.10">
    <property type="match status" value="1"/>
</dbReference>
<proteinExistence type="inferred from homology"/>
<protein>
    <submittedName>
        <fullName evidence="2">Uncharacterized protein</fullName>
    </submittedName>
</protein>
<dbReference type="AlphaFoldDB" id="A0ABD2ZTF3"/>
<keyword evidence="3" id="KW-1185">Reference proteome</keyword>
<dbReference type="EMBL" id="JBJUIK010000007">
    <property type="protein sequence ID" value="KAL3522702.1"/>
    <property type="molecule type" value="Genomic_DNA"/>
</dbReference>
<sequence length="259" mass="28093">MVKTNGTCDVRDLGRGGDPVGNHLLTVRTIWSTIVAIRARSGFGWNESIYMITASPNAHHDYVQKNPTHDKYINKEIDMNNEMALVVGKDLATGSFAKGFTDVRLETLITLDDTMENTEEVSMEKDIPSSAASTSSTKQHRQGGILICTTWLWKLCYIGFDELMPLSHRGIDGLGGLGATVVDALDTGMTMGVDKAILDADGMSSIAEVSPFAAGIHYLSYLTGDSDSSLESIKDLKHLKTQLKAERMAPIYISGAGFV</sequence>
<dbReference type="InterPro" id="IPR012341">
    <property type="entry name" value="6hp_glycosidase-like_sf"/>
</dbReference>
<dbReference type="GO" id="GO:0004559">
    <property type="term" value="F:alpha-mannosidase activity"/>
    <property type="evidence" value="ECO:0007669"/>
    <property type="project" value="UniProtKB-ARBA"/>
</dbReference>
<reference evidence="2 3" key="1">
    <citation type="submission" date="2024-11" db="EMBL/GenBank/DDBJ databases">
        <title>A near-complete genome assembly of Cinchona calisaya.</title>
        <authorList>
            <person name="Lian D.C."/>
            <person name="Zhao X.W."/>
            <person name="Wei L."/>
        </authorList>
    </citation>
    <scope>NUCLEOTIDE SEQUENCE [LARGE SCALE GENOMIC DNA]</scope>
    <source>
        <tissue evidence="2">Nenye</tissue>
    </source>
</reference>
<dbReference type="SUPFAM" id="SSF48225">
    <property type="entry name" value="Seven-hairpin glycosidases"/>
    <property type="match status" value="1"/>
</dbReference>
<accession>A0ABD2ZTF3</accession>
<gene>
    <name evidence="2" type="ORF">ACH5RR_015536</name>
</gene>